<dbReference type="InterPro" id="IPR050595">
    <property type="entry name" value="Bact_response_regulator"/>
</dbReference>
<evidence type="ECO:0000313" key="4">
    <source>
        <dbReference type="EMBL" id="QND81972.1"/>
    </source>
</evidence>
<dbReference type="Pfam" id="PF00072">
    <property type="entry name" value="Response_reg"/>
    <property type="match status" value="1"/>
</dbReference>
<evidence type="ECO:0000256" key="1">
    <source>
        <dbReference type="ARBA" id="ARBA00022553"/>
    </source>
</evidence>
<dbReference type="PROSITE" id="PS50110">
    <property type="entry name" value="RESPONSE_REGULATORY"/>
    <property type="match status" value="1"/>
</dbReference>
<dbReference type="InterPro" id="IPR001789">
    <property type="entry name" value="Sig_transdc_resp-reg_receiver"/>
</dbReference>
<organism evidence="4 5">
    <name type="scientific">Pseudoxanthomonas mexicana</name>
    <dbReference type="NCBI Taxonomy" id="128785"/>
    <lineage>
        <taxon>Bacteria</taxon>
        <taxon>Pseudomonadati</taxon>
        <taxon>Pseudomonadota</taxon>
        <taxon>Gammaproteobacteria</taxon>
        <taxon>Lysobacterales</taxon>
        <taxon>Lysobacteraceae</taxon>
        <taxon>Pseudoxanthomonas</taxon>
    </lineage>
</organism>
<dbReference type="SUPFAM" id="SSF52172">
    <property type="entry name" value="CheY-like"/>
    <property type="match status" value="1"/>
</dbReference>
<dbReference type="Gene3D" id="3.40.50.2300">
    <property type="match status" value="1"/>
</dbReference>
<reference evidence="4 5" key="1">
    <citation type="submission" date="2020-08" db="EMBL/GenBank/DDBJ databases">
        <title>Streptomycin resistant and MDR strain, P. mexicana.</title>
        <authorList>
            <person name="Ganesh-kumar S."/>
            <person name="Zhe T."/>
            <person name="Yu Z."/>
            <person name="Min Y."/>
        </authorList>
    </citation>
    <scope>NUCLEOTIDE SEQUENCE [LARGE SCALE GENOMIC DNA]</scope>
    <source>
        <strain evidence="4 5">GTZY</strain>
    </source>
</reference>
<keyword evidence="5" id="KW-1185">Reference proteome</keyword>
<sequence length="114" mass="12439">MSLLFVEDEDDLRVIMQDALQSHGYQVSLATDGASALSMLEGDTAYSHVVTDVRMPGEVTGLEVATKALERSPHSRVVLVSGYQRGQLPPLPEGVVFLSKPYRIKQLLLALEEG</sequence>
<feature type="modified residue" description="4-aspartylphosphate" evidence="2">
    <location>
        <position position="52"/>
    </location>
</feature>
<protein>
    <submittedName>
        <fullName evidence="4">Response regulator</fullName>
    </submittedName>
</protein>
<dbReference type="PANTHER" id="PTHR44591:SF21">
    <property type="entry name" value="TWO-COMPONENT RESPONSE REGULATOR"/>
    <property type="match status" value="1"/>
</dbReference>
<keyword evidence="1 2" id="KW-0597">Phosphoprotein</keyword>
<proteinExistence type="predicted"/>
<dbReference type="Proteomes" id="UP000515506">
    <property type="component" value="Chromosome"/>
</dbReference>
<dbReference type="PANTHER" id="PTHR44591">
    <property type="entry name" value="STRESS RESPONSE REGULATOR PROTEIN 1"/>
    <property type="match status" value="1"/>
</dbReference>
<feature type="domain" description="Response regulatory" evidence="3">
    <location>
        <begin position="2"/>
        <end position="114"/>
    </location>
</feature>
<dbReference type="EMBL" id="CP060028">
    <property type="protein sequence ID" value="QND81972.1"/>
    <property type="molecule type" value="Genomic_DNA"/>
</dbReference>
<evidence type="ECO:0000259" key="3">
    <source>
        <dbReference type="PROSITE" id="PS50110"/>
    </source>
</evidence>
<accession>A0ABX6RG91</accession>
<evidence type="ECO:0000313" key="5">
    <source>
        <dbReference type="Proteomes" id="UP000515506"/>
    </source>
</evidence>
<name>A0ABX6RG91_PSEMX</name>
<dbReference type="InterPro" id="IPR011006">
    <property type="entry name" value="CheY-like_superfamily"/>
</dbReference>
<dbReference type="SMART" id="SM00448">
    <property type="entry name" value="REC"/>
    <property type="match status" value="1"/>
</dbReference>
<gene>
    <name evidence="4" type="ORF">H4W19_04040</name>
</gene>
<evidence type="ECO:0000256" key="2">
    <source>
        <dbReference type="PROSITE-ProRule" id="PRU00169"/>
    </source>
</evidence>